<dbReference type="GeneID" id="77932630"/>
<evidence type="ECO:0000313" key="2">
    <source>
        <dbReference type="Proteomes" id="UP000830307"/>
    </source>
</evidence>
<dbReference type="Proteomes" id="UP000830307">
    <property type="component" value="Segment"/>
</dbReference>
<dbReference type="EMBL" id="OM810291">
    <property type="protein sequence ID" value="UOT58025.1"/>
    <property type="molecule type" value="Genomic_DNA"/>
</dbReference>
<proteinExistence type="predicted"/>
<keyword evidence="2" id="KW-1185">Reference proteome</keyword>
<dbReference type="RefSeq" id="YP_010656734.1">
    <property type="nucleotide sequence ID" value="NC_070840.1"/>
</dbReference>
<protein>
    <submittedName>
        <fullName evidence="1">Uncharacterized protein</fullName>
    </submittedName>
</protein>
<accession>A0AAE9KI90</accession>
<sequence>MEKQVILEIVEHNAARVGLYTGLRWIAHPNNPNQRYHASRLVKMHCDDGEWRPGVIYSDGLTTYCRRADDFAKFSEVER</sequence>
<dbReference type="KEGG" id="vg:77932630"/>
<name>A0AAE9KI90_9CAUD</name>
<reference evidence="1" key="1">
    <citation type="submission" date="2022-02" db="EMBL/GenBank/DDBJ databases">
        <title>The Aeromonas hydrophila phage ZPAH14.</title>
        <authorList>
            <person name="Li J."/>
        </authorList>
    </citation>
    <scope>NUCLEOTIDE SEQUENCE</scope>
</reference>
<organism evidence="1 2">
    <name type="scientific">Aeromonas phage ZPAH14</name>
    <dbReference type="NCBI Taxonomy" id="2924887"/>
    <lineage>
        <taxon>Viruses</taxon>
        <taxon>Duplodnaviria</taxon>
        <taxon>Heunggongvirae</taxon>
        <taxon>Uroviricota</taxon>
        <taxon>Caudoviricetes</taxon>
        <taxon>Chaseviridae</taxon>
        <taxon>Nefertitivirinae</taxon>
        <taxon>Shantouvirus</taxon>
        <taxon>Shantouvirus ZPAH14</taxon>
    </lineage>
</organism>
<evidence type="ECO:0000313" key="1">
    <source>
        <dbReference type="EMBL" id="UOT58025.1"/>
    </source>
</evidence>